<gene>
    <name evidence="2" type="ORF">BU097_05430</name>
</gene>
<dbReference type="RefSeq" id="WP_119603817.1">
    <property type="nucleotide sequence ID" value="NZ_QXUL01000021.1"/>
</dbReference>
<dbReference type="AlphaFoldDB" id="A0A418IPM7"/>
<feature type="coiled-coil region" evidence="1">
    <location>
        <begin position="3"/>
        <end position="86"/>
    </location>
</feature>
<accession>A0A418IPM7</accession>
<keyword evidence="3" id="KW-1185">Reference proteome</keyword>
<evidence type="ECO:0000256" key="1">
    <source>
        <dbReference type="SAM" id="Coils"/>
    </source>
</evidence>
<comment type="caution">
    <text evidence="2">The sequence shown here is derived from an EMBL/GenBank/DDBJ whole genome shotgun (WGS) entry which is preliminary data.</text>
</comment>
<name>A0A418IPM7_STAXY</name>
<dbReference type="Proteomes" id="UP000285567">
    <property type="component" value="Unassembled WGS sequence"/>
</dbReference>
<dbReference type="EMBL" id="QXUL01000021">
    <property type="protein sequence ID" value="RIN11398.1"/>
    <property type="molecule type" value="Genomic_DNA"/>
</dbReference>
<reference evidence="2 3" key="1">
    <citation type="journal article" date="2016" name="Front. Microbiol.">
        <title>Comprehensive Phylogenetic Analysis of Bovine Non-aureus Staphylococci Species Based on Whole-Genome Sequencing.</title>
        <authorList>
            <person name="Naushad S."/>
            <person name="Barkema H.W."/>
            <person name="Luby C."/>
            <person name="Condas L.A."/>
            <person name="Nobrega D.B."/>
            <person name="Carson D.A."/>
            <person name="De Buck J."/>
        </authorList>
    </citation>
    <scope>NUCLEOTIDE SEQUENCE [LARGE SCALE GENOMIC DNA]</scope>
    <source>
        <strain evidence="2 3">SNUC 102</strain>
    </source>
</reference>
<organism evidence="2 3">
    <name type="scientific">Staphylococcus xylosus</name>
    <dbReference type="NCBI Taxonomy" id="1288"/>
    <lineage>
        <taxon>Bacteria</taxon>
        <taxon>Bacillati</taxon>
        <taxon>Bacillota</taxon>
        <taxon>Bacilli</taxon>
        <taxon>Bacillales</taxon>
        <taxon>Staphylococcaceae</taxon>
        <taxon>Staphylococcus</taxon>
    </lineage>
</organism>
<proteinExistence type="predicted"/>
<evidence type="ECO:0000313" key="2">
    <source>
        <dbReference type="EMBL" id="RIN11398.1"/>
    </source>
</evidence>
<keyword evidence="1" id="KW-0175">Coiled coil</keyword>
<evidence type="ECO:0000313" key="3">
    <source>
        <dbReference type="Proteomes" id="UP000285567"/>
    </source>
</evidence>
<sequence length="100" mass="11961">MRRKKDEEQVSRLIAEKENLIEQLDYRNQSYMKLYEENNQLKQELKTRREETNNLEAKLSAQLSMKRDLENKNTGLKYALEQANKHIDTLRKELFGSDGE</sequence>
<protein>
    <submittedName>
        <fullName evidence="2">Uncharacterized protein</fullName>
    </submittedName>
</protein>